<evidence type="ECO:0000259" key="1">
    <source>
        <dbReference type="PROSITE" id="PS50846"/>
    </source>
</evidence>
<proteinExistence type="predicted"/>
<evidence type="ECO:0000313" key="3">
    <source>
        <dbReference type="Proteomes" id="UP001230035"/>
    </source>
</evidence>
<accession>A0ABT6XTI0</accession>
<name>A0ABT6XTI0_9FLAO</name>
<organism evidence="2 3">
    <name type="scientific">Flavobacterium sedimenticola</name>
    <dbReference type="NCBI Taxonomy" id="3043286"/>
    <lineage>
        <taxon>Bacteria</taxon>
        <taxon>Pseudomonadati</taxon>
        <taxon>Bacteroidota</taxon>
        <taxon>Flavobacteriia</taxon>
        <taxon>Flavobacteriales</taxon>
        <taxon>Flavobacteriaceae</taxon>
        <taxon>Flavobacterium</taxon>
    </lineage>
</organism>
<keyword evidence="3" id="KW-1185">Reference proteome</keyword>
<reference evidence="2 3" key="1">
    <citation type="submission" date="2023-05" db="EMBL/GenBank/DDBJ databases">
        <title>Flavobacterium sedimenti sp. nov., isolated from the sediment.</title>
        <authorList>
            <person name="Wu N."/>
        </authorList>
    </citation>
    <scope>NUCLEOTIDE SEQUENCE [LARGE SCALE GENOMIC DNA]</scope>
    <source>
        <strain evidence="2 3">YZ-48</strain>
    </source>
</reference>
<feature type="domain" description="HMA" evidence="1">
    <location>
        <begin position="1"/>
        <end position="64"/>
    </location>
</feature>
<dbReference type="PROSITE" id="PS50846">
    <property type="entry name" value="HMA_2"/>
    <property type="match status" value="1"/>
</dbReference>
<dbReference type="SUPFAM" id="SSF55008">
    <property type="entry name" value="HMA, heavy metal-associated domain"/>
    <property type="match status" value="1"/>
</dbReference>
<dbReference type="InterPro" id="IPR006121">
    <property type="entry name" value="HMA_dom"/>
</dbReference>
<dbReference type="PROSITE" id="PS00430">
    <property type="entry name" value="TONB_DEPENDENT_REC_1"/>
    <property type="match status" value="1"/>
</dbReference>
<dbReference type="Pfam" id="PF00403">
    <property type="entry name" value="HMA"/>
    <property type="match status" value="1"/>
</dbReference>
<dbReference type="InterPro" id="IPR010916">
    <property type="entry name" value="TonB_box_CS"/>
</dbReference>
<gene>
    <name evidence="2" type="ORF">QHT84_12745</name>
</gene>
<dbReference type="EMBL" id="JASGBP010000010">
    <property type="protein sequence ID" value="MDI9258285.1"/>
    <property type="molecule type" value="Genomic_DNA"/>
</dbReference>
<dbReference type="RefSeq" id="WP_283239950.1">
    <property type="nucleotide sequence ID" value="NZ_JASGBP010000010.1"/>
</dbReference>
<dbReference type="CDD" id="cd00371">
    <property type="entry name" value="HMA"/>
    <property type="match status" value="1"/>
</dbReference>
<dbReference type="Proteomes" id="UP001230035">
    <property type="component" value="Unassembled WGS sequence"/>
</dbReference>
<sequence>MQQQFEVENIKCGGCVNSITTALLKIAGVTAVEIDKDNDTVLVTGAVKRERITDKLNELGYPEKGGNTLMRKAKSYVNCAIGRMTAHHDK</sequence>
<comment type="caution">
    <text evidence="2">The sequence shown here is derived from an EMBL/GenBank/DDBJ whole genome shotgun (WGS) entry which is preliminary data.</text>
</comment>
<protein>
    <submittedName>
        <fullName evidence="2">Cation transporter</fullName>
    </submittedName>
</protein>
<dbReference type="Gene3D" id="3.30.70.100">
    <property type="match status" value="1"/>
</dbReference>
<evidence type="ECO:0000313" key="2">
    <source>
        <dbReference type="EMBL" id="MDI9258285.1"/>
    </source>
</evidence>
<dbReference type="InterPro" id="IPR036163">
    <property type="entry name" value="HMA_dom_sf"/>
</dbReference>